<keyword evidence="6 8" id="KW-0460">Magnesium</keyword>
<evidence type="ECO:0000256" key="9">
    <source>
        <dbReference type="RuleBase" id="RU003811"/>
    </source>
</evidence>
<name>A0A545UHH1_9GAMM</name>
<dbReference type="GO" id="GO:0009435">
    <property type="term" value="P:NAD+ biosynthetic process"/>
    <property type="evidence" value="ECO:0007669"/>
    <property type="project" value="UniProtKB-UniRule"/>
</dbReference>
<dbReference type="UniPathway" id="UPA00253">
    <property type="reaction ID" value="UER00333"/>
</dbReference>
<dbReference type="InterPro" id="IPR003694">
    <property type="entry name" value="NAD_synthase"/>
</dbReference>
<accession>A0A545UHH1</accession>
<dbReference type="RefSeq" id="WP_142892397.1">
    <property type="nucleotide sequence ID" value="NZ_ML660161.1"/>
</dbReference>
<dbReference type="NCBIfam" id="TIGR00552">
    <property type="entry name" value="nadE"/>
    <property type="match status" value="1"/>
</dbReference>
<feature type="domain" description="NAD/GMP synthase" evidence="11">
    <location>
        <begin position="20"/>
        <end position="107"/>
    </location>
</feature>
<dbReference type="HAMAP" id="MF_00193">
    <property type="entry name" value="NadE_ammonia_dep"/>
    <property type="match status" value="1"/>
</dbReference>
<keyword evidence="5 8" id="KW-0067">ATP-binding</keyword>
<feature type="binding site" evidence="8">
    <location>
        <position position="249"/>
    </location>
    <ligand>
        <name>ATP</name>
        <dbReference type="ChEBI" id="CHEBI:30616"/>
    </ligand>
</feature>
<gene>
    <name evidence="8 12" type="primary">nadE</name>
    <name evidence="12" type="ORF">FLL46_05085</name>
</gene>
<dbReference type="EC" id="6.3.1.5" evidence="8 10"/>
<comment type="subunit">
    <text evidence="8">Homodimer.</text>
</comment>
<feature type="binding site" evidence="8">
    <location>
        <begin position="43"/>
        <end position="50"/>
    </location>
    <ligand>
        <name>ATP</name>
        <dbReference type="ChEBI" id="CHEBI:30616"/>
    </ligand>
</feature>
<dbReference type="InterPro" id="IPR022926">
    <property type="entry name" value="NH(3)-dep_NAD(+)_synth"/>
</dbReference>
<keyword evidence="3 8" id="KW-0479">Metal-binding</keyword>
<comment type="similarity">
    <text evidence="1 8 9">Belongs to the NAD synthetase family.</text>
</comment>
<dbReference type="EMBL" id="VIKS01000003">
    <property type="protein sequence ID" value="TQV88912.1"/>
    <property type="molecule type" value="Genomic_DNA"/>
</dbReference>
<evidence type="ECO:0000313" key="13">
    <source>
        <dbReference type="Proteomes" id="UP000315439"/>
    </source>
</evidence>
<feature type="binding site" evidence="8">
    <location>
        <position position="198"/>
    </location>
    <ligand>
        <name>ATP</name>
        <dbReference type="ChEBI" id="CHEBI:30616"/>
    </ligand>
</feature>
<dbReference type="GO" id="GO:0046872">
    <property type="term" value="F:metal ion binding"/>
    <property type="evidence" value="ECO:0007669"/>
    <property type="project" value="UniProtKB-KW"/>
</dbReference>
<evidence type="ECO:0000256" key="8">
    <source>
        <dbReference type="HAMAP-Rule" id="MF_00193"/>
    </source>
</evidence>
<feature type="binding site" evidence="8">
    <location>
        <position position="203"/>
    </location>
    <ligand>
        <name>Mg(2+)</name>
        <dbReference type="ChEBI" id="CHEBI:18420"/>
    </ligand>
</feature>
<dbReference type="GO" id="GO:0003952">
    <property type="term" value="F:NAD+ synthase (glutamine-hydrolyzing) activity"/>
    <property type="evidence" value="ECO:0007669"/>
    <property type="project" value="InterPro"/>
</dbReference>
<dbReference type="Pfam" id="PF02540">
    <property type="entry name" value="NAD_synthase"/>
    <property type="match status" value="2"/>
</dbReference>
<evidence type="ECO:0000256" key="3">
    <source>
        <dbReference type="ARBA" id="ARBA00022723"/>
    </source>
</evidence>
<feature type="domain" description="NAD/GMP synthase" evidence="11">
    <location>
        <begin position="168"/>
        <end position="303"/>
    </location>
</feature>
<evidence type="ECO:0000256" key="2">
    <source>
        <dbReference type="ARBA" id="ARBA00022598"/>
    </source>
</evidence>
<keyword evidence="7 8" id="KW-0520">NAD</keyword>
<evidence type="ECO:0000259" key="11">
    <source>
        <dbReference type="Pfam" id="PF02540"/>
    </source>
</evidence>
<dbReference type="InterPro" id="IPR014729">
    <property type="entry name" value="Rossmann-like_a/b/a_fold"/>
</dbReference>
<keyword evidence="2 8" id="KW-0436">Ligase</keyword>
<dbReference type="PANTHER" id="PTHR23090:SF9">
    <property type="entry name" value="GLUTAMINE-DEPENDENT NAD(+) SYNTHETASE"/>
    <property type="match status" value="1"/>
</dbReference>
<dbReference type="Proteomes" id="UP000315439">
    <property type="component" value="Unassembled WGS sequence"/>
</dbReference>
<organism evidence="12 13">
    <name type="scientific">Aliikangiella coralliicola</name>
    <dbReference type="NCBI Taxonomy" id="2592383"/>
    <lineage>
        <taxon>Bacteria</taxon>
        <taxon>Pseudomonadati</taxon>
        <taxon>Pseudomonadota</taxon>
        <taxon>Gammaproteobacteria</taxon>
        <taxon>Oceanospirillales</taxon>
        <taxon>Pleioneaceae</taxon>
        <taxon>Aliikangiella</taxon>
    </lineage>
</organism>
<comment type="pathway">
    <text evidence="8">Cofactor biosynthesis; NAD(+) biosynthesis; NAD(+) from deamido-NAD(+) (ammonia route): step 1/1.</text>
</comment>
<dbReference type="GO" id="GO:0005737">
    <property type="term" value="C:cytoplasm"/>
    <property type="evidence" value="ECO:0007669"/>
    <property type="project" value="InterPro"/>
</dbReference>
<evidence type="ECO:0000256" key="4">
    <source>
        <dbReference type="ARBA" id="ARBA00022741"/>
    </source>
</evidence>
<evidence type="ECO:0000256" key="10">
    <source>
        <dbReference type="RuleBase" id="RU003812"/>
    </source>
</evidence>
<evidence type="ECO:0000256" key="1">
    <source>
        <dbReference type="ARBA" id="ARBA00005859"/>
    </source>
</evidence>
<evidence type="ECO:0000256" key="6">
    <source>
        <dbReference type="ARBA" id="ARBA00022842"/>
    </source>
</evidence>
<dbReference type="CDD" id="cd00553">
    <property type="entry name" value="NAD_synthase"/>
    <property type="match status" value="1"/>
</dbReference>
<dbReference type="PANTHER" id="PTHR23090">
    <property type="entry name" value="NH 3 /GLUTAMINE-DEPENDENT NAD + SYNTHETASE"/>
    <property type="match status" value="1"/>
</dbReference>
<comment type="catalytic activity">
    <reaction evidence="8 10">
        <text>deamido-NAD(+) + NH4(+) + ATP = AMP + diphosphate + NAD(+) + H(+)</text>
        <dbReference type="Rhea" id="RHEA:21188"/>
        <dbReference type="ChEBI" id="CHEBI:15378"/>
        <dbReference type="ChEBI" id="CHEBI:28938"/>
        <dbReference type="ChEBI" id="CHEBI:30616"/>
        <dbReference type="ChEBI" id="CHEBI:33019"/>
        <dbReference type="ChEBI" id="CHEBI:57540"/>
        <dbReference type="ChEBI" id="CHEBI:58437"/>
        <dbReference type="ChEBI" id="CHEBI:456215"/>
        <dbReference type="EC" id="6.3.1.5"/>
    </reaction>
</comment>
<dbReference type="Gene3D" id="3.40.50.620">
    <property type="entry name" value="HUPs"/>
    <property type="match status" value="1"/>
</dbReference>
<feature type="binding site" description="in other chain" evidence="8">
    <location>
        <position position="178"/>
    </location>
    <ligand>
        <name>deamido-NAD(+)</name>
        <dbReference type="ChEBI" id="CHEBI:58437"/>
        <note>ligand shared between two neighboring subunits</note>
    </ligand>
</feature>
<comment type="caution">
    <text evidence="8">Lacks conserved residue(s) required for the propagation of feature annotation.</text>
</comment>
<dbReference type="SUPFAM" id="SSF52402">
    <property type="entry name" value="Adenine nucleotide alpha hydrolases-like"/>
    <property type="match status" value="1"/>
</dbReference>
<keyword evidence="13" id="KW-1185">Reference proteome</keyword>
<dbReference type="NCBIfam" id="NF002048">
    <property type="entry name" value="PRK00876.1"/>
    <property type="match status" value="1"/>
</dbReference>
<dbReference type="OrthoDB" id="3266517at2"/>
<evidence type="ECO:0000256" key="5">
    <source>
        <dbReference type="ARBA" id="ARBA00022840"/>
    </source>
</evidence>
<reference evidence="12 13" key="1">
    <citation type="submission" date="2019-07" db="EMBL/GenBank/DDBJ databases">
        <title>Draft genome for Aliikangiella sp. M105.</title>
        <authorList>
            <person name="Wang G."/>
        </authorList>
    </citation>
    <scope>NUCLEOTIDE SEQUENCE [LARGE SCALE GENOMIC DNA]</scope>
    <source>
        <strain evidence="12 13">M105</strain>
    </source>
</reference>
<dbReference type="GO" id="GO:0005524">
    <property type="term" value="F:ATP binding"/>
    <property type="evidence" value="ECO:0007669"/>
    <property type="project" value="UniProtKB-UniRule"/>
</dbReference>
<sequence>MTTNSYGLDPVLAIDFDQEVEKITQQMRHILSRDLHRRGFVIAMSGGIDSSVCAALAVKALGVKKVFGLLMPEQDSSANSENLGALLAEHLGIEYTVDNIAPTLDAIGCYQWRDDAIRQVFPEYTDEWKNKIVIAGGLDGQINHYKIVVENPDGERFEEVLPLKAYLTVVAATNHKQRIRKTLEYFHADRLNYAVIGTPNRLEYDQGFFVKNGDGSADIKPIAHLYKSQVYAMAKHLGLPDPICNSTPTTDTYSLEQGQDEFYFALPYQKMDIAVWCLNNGKSEAELAEKIGCTPEQAKFVYHDIVSKRRTTDYLHKKAVLIEDVDLSI</sequence>
<proteinExistence type="inferred from homology"/>
<comment type="function">
    <text evidence="8">Catalyzes the ATP-dependent amidation of deamido-NAD to form NAD. Uses ammonia as a nitrogen source.</text>
</comment>
<evidence type="ECO:0000256" key="7">
    <source>
        <dbReference type="ARBA" id="ARBA00023027"/>
    </source>
</evidence>
<dbReference type="InterPro" id="IPR022310">
    <property type="entry name" value="NAD/GMP_synthase"/>
</dbReference>
<feature type="binding site" evidence="8">
    <location>
        <position position="218"/>
    </location>
    <ligand>
        <name>deamido-NAD(+)</name>
        <dbReference type="ChEBI" id="CHEBI:58437"/>
        <note>ligand shared between two neighboring subunits</note>
    </ligand>
</feature>
<dbReference type="GO" id="GO:0008795">
    <property type="term" value="F:NAD+ synthase activity"/>
    <property type="evidence" value="ECO:0007669"/>
    <property type="project" value="UniProtKB-UniRule"/>
</dbReference>
<feature type="binding site" evidence="8">
    <location>
        <position position="227"/>
    </location>
    <ligand>
        <name>ATP</name>
        <dbReference type="ChEBI" id="CHEBI:30616"/>
    </ligand>
</feature>
<dbReference type="AlphaFoldDB" id="A0A545UHH1"/>
<evidence type="ECO:0000313" key="12">
    <source>
        <dbReference type="EMBL" id="TQV88912.1"/>
    </source>
</evidence>
<keyword evidence="4 8" id="KW-0547">Nucleotide-binding</keyword>
<feature type="binding site" description="in other chain" evidence="8">
    <location>
        <position position="211"/>
    </location>
    <ligand>
        <name>deamido-NAD(+)</name>
        <dbReference type="ChEBI" id="CHEBI:58437"/>
        <note>ligand shared between two neighboring subunits</note>
    </ligand>
</feature>
<protein>
    <recommendedName>
        <fullName evidence="8 10">NH(3)-dependent NAD(+) synthetase</fullName>
        <ecNumber evidence="8 10">6.3.1.5</ecNumber>
    </recommendedName>
</protein>
<feature type="binding site" evidence="8">
    <location>
        <position position="49"/>
    </location>
    <ligand>
        <name>Mg(2+)</name>
        <dbReference type="ChEBI" id="CHEBI:18420"/>
    </ligand>
</feature>
<dbReference type="GO" id="GO:0004359">
    <property type="term" value="F:glutaminase activity"/>
    <property type="evidence" value="ECO:0007669"/>
    <property type="project" value="InterPro"/>
</dbReference>
<comment type="caution">
    <text evidence="12">The sequence shown here is derived from an EMBL/GenBank/DDBJ whole genome shotgun (WGS) entry which is preliminary data.</text>
</comment>